<dbReference type="FunFam" id="2.40.40.20:FF:000012">
    <property type="entry name" value="Vesicle-fusing ATPase protein"/>
    <property type="match status" value="1"/>
</dbReference>
<dbReference type="PANTHER" id="PTHR23078:SF3">
    <property type="entry name" value="VESICLE-FUSING ATPASE"/>
    <property type="match status" value="1"/>
</dbReference>
<keyword evidence="6" id="KW-0378">Hydrolase</keyword>
<keyword evidence="6" id="KW-0653">Protein transport</keyword>
<evidence type="ECO:0000256" key="5">
    <source>
        <dbReference type="ARBA" id="ARBA00022840"/>
    </source>
</evidence>
<dbReference type="InterPro" id="IPR009010">
    <property type="entry name" value="Asp_de-COase-like_dom_sf"/>
</dbReference>
<dbReference type="RefSeq" id="XP_051862379.1">
    <property type="nucleotide sequence ID" value="XM_052006419.1"/>
</dbReference>
<dbReference type="GO" id="GO:0043001">
    <property type="term" value="P:Golgi to plasma membrane protein transport"/>
    <property type="evidence" value="ECO:0007669"/>
    <property type="project" value="TreeGrafter"/>
</dbReference>
<dbReference type="OrthoDB" id="1933717at2759"/>
<evidence type="ECO:0000259" key="8">
    <source>
        <dbReference type="SMART" id="SM01073"/>
    </source>
</evidence>
<dbReference type="SMART" id="SM01072">
    <property type="entry name" value="CDC48_2"/>
    <property type="match status" value="1"/>
</dbReference>
<gene>
    <name evidence="10" type="primary">LOC117573365</name>
</gene>
<dbReference type="Proteomes" id="UP000515160">
    <property type="component" value="Chromosome 2R"/>
</dbReference>
<dbReference type="InterPro" id="IPR004201">
    <property type="entry name" value="Cdc48_dom2"/>
</dbReference>
<evidence type="ECO:0000313" key="9">
    <source>
        <dbReference type="Proteomes" id="UP000515160"/>
    </source>
</evidence>
<comment type="similarity">
    <text evidence="2 6">Belongs to the AAA ATPase family.</text>
</comment>
<keyword evidence="6" id="KW-0813">Transport</keyword>
<evidence type="ECO:0000313" key="10">
    <source>
        <dbReference type="RefSeq" id="XP_051862379.1"/>
    </source>
</evidence>
<dbReference type="Gene3D" id="3.10.330.10">
    <property type="match status" value="1"/>
</dbReference>
<dbReference type="GO" id="GO:0016887">
    <property type="term" value="F:ATP hydrolysis activity"/>
    <property type="evidence" value="ECO:0007669"/>
    <property type="project" value="InterPro"/>
</dbReference>
<evidence type="ECO:0000256" key="4">
    <source>
        <dbReference type="ARBA" id="ARBA00022741"/>
    </source>
</evidence>
<keyword evidence="6" id="KW-0931">ER-Golgi transport</keyword>
<dbReference type="GO" id="GO:0046872">
    <property type="term" value="F:metal ion binding"/>
    <property type="evidence" value="ECO:0007669"/>
    <property type="project" value="UniProtKB-UniRule"/>
</dbReference>
<feature type="domain" description="CDC48" evidence="7">
    <location>
        <begin position="115"/>
        <end position="187"/>
    </location>
</feature>
<dbReference type="PANTHER" id="PTHR23078">
    <property type="entry name" value="VESICULAR-FUSION PROTEIN NSF"/>
    <property type="match status" value="1"/>
</dbReference>
<dbReference type="GO" id="GO:0005795">
    <property type="term" value="C:Golgi stack"/>
    <property type="evidence" value="ECO:0007669"/>
    <property type="project" value="TreeGrafter"/>
</dbReference>
<keyword evidence="6" id="KW-0479">Metal-binding</keyword>
<dbReference type="GO" id="GO:0005524">
    <property type="term" value="F:ATP binding"/>
    <property type="evidence" value="ECO:0007669"/>
    <property type="project" value="UniProtKB-UniRule"/>
</dbReference>
<sequence>MVSEMVHRMRVIKCPSDEQSLTNKAIVNSADFTEEVKYVDISPGPGQHYKFALEKISDLPRGHVGFSLVQRKWAILSINQEIHVRPYRFDASADIITLVSFETDFLQKKTITQEPYDSDEMAKEFIMQFSGMALTVGQTLVFHFKDKKLLGLDVKTLEAIDPRTVGDGKEAKTRNVRFGRILGNTVVQFEKAENSVLNLQGRFT</sequence>
<dbReference type="SUPFAM" id="SSF50692">
    <property type="entry name" value="ADC-like"/>
    <property type="match status" value="1"/>
</dbReference>
<evidence type="ECO:0000256" key="6">
    <source>
        <dbReference type="RuleBase" id="RU367045"/>
    </source>
</evidence>
<keyword evidence="9" id="KW-1185">Reference proteome</keyword>
<feature type="domain" description="CDC48 N-terminal subdomain" evidence="8">
    <location>
        <begin position="8"/>
        <end position="90"/>
    </location>
</feature>
<reference evidence="10" key="1">
    <citation type="submission" date="2025-08" db="UniProtKB">
        <authorList>
            <consortium name="RefSeq"/>
        </authorList>
    </citation>
    <scope>IDENTIFICATION</scope>
    <source>
        <strain evidence="10">15112-1751.03</strain>
        <tissue evidence="10">Whole Adult</tissue>
    </source>
</reference>
<keyword evidence="3 6" id="KW-0963">Cytoplasm</keyword>
<evidence type="ECO:0000256" key="2">
    <source>
        <dbReference type="ARBA" id="ARBA00006914"/>
    </source>
</evidence>
<evidence type="ECO:0000259" key="7">
    <source>
        <dbReference type="SMART" id="SM01072"/>
    </source>
</evidence>
<dbReference type="InterPro" id="IPR003338">
    <property type="entry name" value="CDC4_N-term_subdom"/>
</dbReference>
<comment type="function">
    <text evidence="6">Required for vesicle-mediated transport. Catalyzes the fusion of transport vesicles within the Golgi cisternae. Is also required for transport from the endoplasmic reticulum to the Golgi stack. Seems to function as a fusion protein required for the delivery of cargo proteins to all compartments of the Golgi stack independent of vesicle origin.</text>
</comment>
<evidence type="ECO:0000256" key="3">
    <source>
        <dbReference type="ARBA" id="ARBA00022490"/>
    </source>
</evidence>
<comment type="cofactor">
    <cofactor evidence="6">
        <name>Mg(2+)</name>
        <dbReference type="ChEBI" id="CHEBI:18420"/>
    </cofactor>
    <text evidence="6">Binds 1 Mg(2+) ion per subunit.</text>
</comment>
<dbReference type="SMART" id="SM01073">
    <property type="entry name" value="CDC48_N"/>
    <property type="match status" value="1"/>
</dbReference>
<keyword evidence="4 6" id="KW-0547">Nucleotide-binding</keyword>
<name>A0A9C6WH56_DROAB</name>
<accession>A0A9C6WH56</accession>
<evidence type="ECO:0000256" key="1">
    <source>
        <dbReference type="ARBA" id="ARBA00004496"/>
    </source>
</evidence>
<dbReference type="Pfam" id="PF02933">
    <property type="entry name" value="CDC48_2"/>
    <property type="match status" value="1"/>
</dbReference>
<organism evidence="9 10">
    <name type="scientific">Drosophila albomicans</name>
    <name type="common">Fruit fly</name>
    <dbReference type="NCBI Taxonomy" id="7291"/>
    <lineage>
        <taxon>Eukaryota</taxon>
        <taxon>Metazoa</taxon>
        <taxon>Ecdysozoa</taxon>
        <taxon>Arthropoda</taxon>
        <taxon>Hexapoda</taxon>
        <taxon>Insecta</taxon>
        <taxon>Pterygota</taxon>
        <taxon>Neoptera</taxon>
        <taxon>Endopterygota</taxon>
        <taxon>Diptera</taxon>
        <taxon>Brachycera</taxon>
        <taxon>Muscomorpha</taxon>
        <taxon>Ephydroidea</taxon>
        <taxon>Drosophilidae</taxon>
        <taxon>Drosophila</taxon>
    </lineage>
</organism>
<dbReference type="InterPro" id="IPR039812">
    <property type="entry name" value="Vesicle-fus_ATPase"/>
</dbReference>
<dbReference type="InterPro" id="IPR029067">
    <property type="entry name" value="CDC48_domain_2-like_sf"/>
</dbReference>
<dbReference type="Gene3D" id="2.40.40.20">
    <property type="match status" value="1"/>
</dbReference>
<dbReference type="AlphaFoldDB" id="A0A9C6WH56"/>
<dbReference type="EC" id="3.6.4.6" evidence="6"/>
<dbReference type="GO" id="GO:0035494">
    <property type="term" value="P:SNARE complex disassembly"/>
    <property type="evidence" value="ECO:0007669"/>
    <property type="project" value="InterPro"/>
</dbReference>
<comment type="subcellular location">
    <subcellularLocation>
        <location evidence="1 6">Cytoplasm</location>
    </subcellularLocation>
</comment>
<comment type="catalytic activity">
    <reaction evidence="6">
        <text>ATP + H2O = ADP + phosphate + H(+)</text>
        <dbReference type="Rhea" id="RHEA:13065"/>
        <dbReference type="ChEBI" id="CHEBI:15377"/>
        <dbReference type="ChEBI" id="CHEBI:15378"/>
        <dbReference type="ChEBI" id="CHEBI:30616"/>
        <dbReference type="ChEBI" id="CHEBI:43474"/>
        <dbReference type="ChEBI" id="CHEBI:456216"/>
        <dbReference type="EC" id="3.6.4.6"/>
    </reaction>
</comment>
<keyword evidence="6" id="KW-0460">Magnesium</keyword>
<dbReference type="GO" id="GO:0006891">
    <property type="term" value="P:intra-Golgi vesicle-mediated transport"/>
    <property type="evidence" value="ECO:0007669"/>
    <property type="project" value="TreeGrafter"/>
</dbReference>
<protein>
    <recommendedName>
        <fullName evidence="6">Vesicle-fusing ATPase</fullName>
        <ecNumber evidence="6">3.6.4.6</ecNumber>
    </recommendedName>
</protein>
<proteinExistence type="inferred from homology"/>
<keyword evidence="5 6" id="KW-0067">ATP-binding</keyword>
<dbReference type="SUPFAM" id="SSF54585">
    <property type="entry name" value="Cdc48 domain 2-like"/>
    <property type="match status" value="1"/>
</dbReference>
<dbReference type="GeneID" id="117573365"/>
<dbReference type="FunFam" id="3.10.330.10:FF:000010">
    <property type="entry name" value="vesicle-fusing ATPase 2"/>
    <property type="match status" value="1"/>
</dbReference>
<dbReference type="Pfam" id="PF02359">
    <property type="entry name" value="CDC48_N"/>
    <property type="match status" value="1"/>
</dbReference>